<name>A0AC35FFY7_9BILA</name>
<protein>
    <submittedName>
        <fullName evidence="2">Uncharacterized protein</fullName>
    </submittedName>
</protein>
<dbReference type="Proteomes" id="UP000887580">
    <property type="component" value="Unplaced"/>
</dbReference>
<sequence>MEVTVNLDDIKSHLRHILAPDGPISPSAYDDFATRCKDVNTSPWNIIRRISLFMKCPKAVSTTVDDYLNINKMFQEMAKRQDGSELTDSDKIFLHYNEQFMRIFMLNNSTKFVTNIQEKVKSQKLSFHKIDNLKSFLDEELDFEESLLNAVGTGLCMIDDFMAKNHWTTETGLAMAISVESDIYLAYMIGGFCTGMAYDGPLGDQGKDLQKLFQSISGYANNRTLELLEATWPRIDLYQIEKLMKDVPFKGTKSEDLNQKAKKLWDNLKPIGPSGYSKQIVITGFSIVPNSYTLKCDPVFCTSYNSSINEAG</sequence>
<accession>A0AC35FFY7</accession>
<proteinExistence type="predicted"/>
<dbReference type="WBParaSite" id="PS1159_v2.g16929.t1">
    <property type="protein sequence ID" value="PS1159_v2.g16929.t1"/>
    <property type="gene ID" value="PS1159_v2.g16929"/>
</dbReference>
<reference evidence="2" key="1">
    <citation type="submission" date="2022-11" db="UniProtKB">
        <authorList>
            <consortium name="WormBaseParasite"/>
        </authorList>
    </citation>
    <scope>IDENTIFICATION</scope>
</reference>
<evidence type="ECO:0000313" key="1">
    <source>
        <dbReference type="Proteomes" id="UP000887580"/>
    </source>
</evidence>
<organism evidence="1 2">
    <name type="scientific">Panagrolaimus sp. PS1159</name>
    <dbReference type="NCBI Taxonomy" id="55785"/>
    <lineage>
        <taxon>Eukaryota</taxon>
        <taxon>Metazoa</taxon>
        <taxon>Ecdysozoa</taxon>
        <taxon>Nematoda</taxon>
        <taxon>Chromadorea</taxon>
        <taxon>Rhabditida</taxon>
        <taxon>Tylenchina</taxon>
        <taxon>Panagrolaimomorpha</taxon>
        <taxon>Panagrolaimoidea</taxon>
        <taxon>Panagrolaimidae</taxon>
        <taxon>Panagrolaimus</taxon>
    </lineage>
</organism>
<evidence type="ECO:0000313" key="2">
    <source>
        <dbReference type="WBParaSite" id="PS1159_v2.g16929.t1"/>
    </source>
</evidence>